<sequence length="232" mass="26071">MTKPALHTNRKGSRLSNYLSSLGVSQHKPSQQNFAERVGELIGLPGSLVLSSAPLKVKPQPAASSDQGIQDLFLEQHNQLVQFIAACFDGSETRRRFQLPSIHQDTEKPLTDLKRFYINVQTELAGQVYKLHILIKDAAADISPHLKQLCTLDSAMSDILSNHIKRSFSSIPNHLDQRFQYWQQHSDDNFESAISNFCQELQQLLLAELDARLQTTYGLIEAVNEQVSTSND</sequence>
<gene>
    <name evidence="1" type="ORF">O0V09_02515</name>
</gene>
<dbReference type="InterPro" id="IPR021783">
    <property type="entry name" value="DUF3348"/>
</dbReference>
<keyword evidence="2" id="KW-1185">Reference proteome</keyword>
<dbReference type="EMBL" id="JAPTGG010000002">
    <property type="protein sequence ID" value="MCZ0864055.1"/>
    <property type="molecule type" value="Genomic_DNA"/>
</dbReference>
<dbReference type="AlphaFoldDB" id="A0A9J6RIM8"/>
<protein>
    <submittedName>
        <fullName evidence="1">DUF3348 domain-containing protein</fullName>
    </submittedName>
</protein>
<dbReference type="Pfam" id="PF11828">
    <property type="entry name" value="DUF3348"/>
    <property type="match status" value="1"/>
</dbReference>
<accession>A0A9J6RIM8</accession>
<dbReference type="Proteomes" id="UP001069090">
    <property type="component" value="Unassembled WGS sequence"/>
</dbReference>
<dbReference type="RefSeq" id="WP_258330213.1">
    <property type="nucleotide sequence ID" value="NZ_JAPTGG010000002.1"/>
</dbReference>
<comment type="caution">
    <text evidence="1">The sequence shown here is derived from an EMBL/GenBank/DDBJ whole genome shotgun (WGS) entry which is preliminary data.</text>
</comment>
<evidence type="ECO:0000313" key="2">
    <source>
        <dbReference type="Proteomes" id="UP001069090"/>
    </source>
</evidence>
<reference evidence="1 2" key="1">
    <citation type="submission" date="2022-12" db="EMBL/GenBank/DDBJ databases">
        <title>Dasania phycosphaerae sp. nov., isolated from particulate material of the south coast of Korea.</title>
        <authorList>
            <person name="Jiang Y."/>
        </authorList>
    </citation>
    <scope>NUCLEOTIDE SEQUENCE [LARGE SCALE GENOMIC DNA]</scope>
    <source>
        <strain evidence="1 2">GY-19</strain>
    </source>
</reference>
<proteinExistence type="predicted"/>
<evidence type="ECO:0000313" key="1">
    <source>
        <dbReference type="EMBL" id="MCZ0864055.1"/>
    </source>
</evidence>
<organism evidence="1 2">
    <name type="scientific">Dasania phycosphaerae</name>
    <dbReference type="NCBI Taxonomy" id="2950436"/>
    <lineage>
        <taxon>Bacteria</taxon>
        <taxon>Pseudomonadati</taxon>
        <taxon>Pseudomonadota</taxon>
        <taxon>Gammaproteobacteria</taxon>
        <taxon>Cellvibrionales</taxon>
        <taxon>Spongiibacteraceae</taxon>
        <taxon>Dasania</taxon>
    </lineage>
</organism>
<name>A0A9J6RIM8_9GAMM</name>